<organism evidence="11">
    <name type="scientific">Cyanothece sp. (strain PCC 7425 / ATCC 29141)</name>
    <dbReference type="NCBI Taxonomy" id="395961"/>
    <lineage>
        <taxon>Bacteria</taxon>
        <taxon>Bacillati</taxon>
        <taxon>Cyanobacteriota</taxon>
        <taxon>Cyanophyceae</taxon>
        <taxon>Gomontiellales</taxon>
        <taxon>Cyanothecaceae</taxon>
        <taxon>Cyanothece</taxon>
    </lineage>
</organism>
<dbReference type="AlphaFoldDB" id="B8HJY7"/>
<dbReference type="SUPFAM" id="SSF82861">
    <property type="entry name" value="Mechanosensitive channel protein MscS (YggB), transmembrane region"/>
    <property type="match status" value="1"/>
</dbReference>
<dbReference type="OrthoDB" id="9809206at2"/>
<keyword evidence="6 7" id="KW-0472">Membrane</keyword>
<evidence type="ECO:0000256" key="3">
    <source>
        <dbReference type="ARBA" id="ARBA00022475"/>
    </source>
</evidence>
<dbReference type="HOGENOM" id="CLU_037945_0_2_3"/>
<feature type="domain" description="Mechanosensitive ion channel MscS C-terminal" evidence="9">
    <location>
        <begin position="253"/>
        <end position="338"/>
    </location>
</feature>
<dbReference type="eggNOG" id="COG0668">
    <property type="taxonomic scope" value="Bacteria"/>
</dbReference>
<dbReference type="SUPFAM" id="SSF50182">
    <property type="entry name" value="Sm-like ribonucleoproteins"/>
    <property type="match status" value="1"/>
</dbReference>
<evidence type="ECO:0000256" key="1">
    <source>
        <dbReference type="ARBA" id="ARBA00004651"/>
    </source>
</evidence>
<evidence type="ECO:0000256" key="6">
    <source>
        <dbReference type="ARBA" id="ARBA00023136"/>
    </source>
</evidence>
<sequence length="349" mass="39450">MIHFLKLEVLHNSIADYLIAFSIMALGILAIRLFQRLLHKRLKYWARQTASSWDDTVLQLLERALIPFLYLGVVYLGLDNLSLHPPILKQLINGLLLIASTVIAVRLLVTLCEKGLQFYYRRRDDGENLEKIAHALIPALRTVAWSLGGIFVLDNLGFNVSAMLAGLGIGGVAIALASQGLLVDLFSYFAILVDRPFELGDVIQMGNLMGTVKHVGIKTTRIQSVSGEEVIIANKDLTSGQVHNYKRMEQRRVVFQLGVAYQTPLEQLKTIPDLIRHIIEPMEHTRFDRAHFSRYGDTGLNFEVVYFVQGNDYRRYMDIQQAINLELKQEFEQQGIQFVQTAPAGATQK</sequence>
<reference evidence="11" key="1">
    <citation type="submission" date="2009-01" db="EMBL/GenBank/DDBJ databases">
        <title>Complete sequence of chromosome Cyanothece sp. PCC 7425.</title>
        <authorList>
            <consortium name="US DOE Joint Genome Institute"/>
            <person name="Lucas S."/>
            <person name="Copeland A."/>
            <person name="Lapidus A."/>
            <person name="Glavina del Rio T."/>
            <person name="Dalin E."/>
            <person name="Tice H."/>
            <person name="Bruce D."/>
            <person name="Goodwin L."/>
            <person name="Pitluck S."/>
            <person name="Sims D."/>
            <person name="Meineke L."/>
            <person name="Brettin T."/>
            <person name="Detter J.C."/>
            <person name="Han C."/>
            <person name="Larimer F."/>
            <person name="Land M."/>
            <person name="Hauser L."/>
            <person name="Kyrpides N."/>
            <person name="Ovchinnikova G."/>
            <person name="Liberton M."/>
            <person name="Stoeckel J."/>
            <person name="Banerjee A."/>
            <person name="Singh A."/>
            <person name="Page L."/>
            <person name="Sato H."/>
            <person name="Zhao L."/>
            <person name="Sherman L."/>
            <person name="Pakrasi H."/>
            <person name="Richardson P."/>
        </authorList>
    </citation>
    <scope>NUCLEOTIDE SEQUENCE</scope>
    <source>
        <strain evidence="11">PCC 7425</strain>
    </source>
</reference>
<dbReference type="PANTHER" id="PTHR30566">
    <property type="entry name" value="YNAI-RELATED MECHANOSENSITIVE ION CHANNEL"/>
    <property type="match status" value="1"/>
</dbReference>
<dbReference type="Pfam" id="PF21088">
    <property type="entry name" value="MS_channel_1st"/>
    <property type="match status" value="1"/>
</dbReference>
<feature type="domain" description="Mechanosensitive ion channel transmembrane helices 2/3" evidence="10">
    <location>
        <begin position="143"/>
        <end position="179"/>
    </location>
</feature>
<feature type="transmembrane region" description="Helical" evidence="7">
    <location>
        <begin position="14"/>
        <end position="34"/>
    </location>
</feature>
<evidence type="ECO:0000313" key="11">
    <source>
        <dbReference type="EMBL" id="ACL46737.1"/>
    </source>
</evidence>
<dbReference type="GO" id="GO:0055085">
    <property type="term" value="P:transmembrane transport"/>
    <property type="evidence" value="ECO:0007669"/>
    <property type="project" value="InterPro"/>
</dbReference>
<evidence type="ECO:0000256" key="2">
    <source>
        <dbReference type="ARBA" id="ARBA00008017"/>
    </source>
</evidence>
<proteinExistence type="inferred from homology"/>
<dbReference type="InterPro" id="IPR049278">
    <property type="entry name" value="MS_channel_C"/>
</dbReference>
<feature type="transmembrane region" description="Helical" evidence="7">
    <location>
        <begin position="60"/>
        <end position="78"/>
    </location>
</feature>
<dbReference type="KEGG" id="cyn:Cyan7425_4427"/>
<dbReference type="InterPro" id="IPR011066">
    <property type="entry name" value="MscS_channel_C_sf"/>
</dbReference>
<evidence type="ECO:0000256" key="7">
    <source>
        <dbReference type="SAM" id="Phobius"/>
    </source>
</evidence>
<keyword evidence="3" id="KW-1003">Cell membrane</keyword>
<dbReference type="Gene3D" id="3.30.70.100">
    <property type="match status" value="1"/>
</dbReference>
<feature type="domain" description="Mechanosensitive ion channel MscS" evidence="8">
    <location>
        <begin position="182"/>
        <end position="247"/>
    </location>
</feature>
<gene>
    <name evidence="11" type="ordered locus">Cyan7425_4427</name>
</gene>
<dbReference type="EMBL" id="CP001344">
    <property type="protein sequence ID" value="ACL46737.1"/>
    <property type="molecule type" value="Genomic_DNA"/>
</dbReference>
<dbReference type="STRING" id="395961.Cyan7425_4427"/>
<name>B8HJY7_CYAP4</name>
<dbReference type="Gene3D" id="2.30.30.60">
    <property type="match status" value="1"/>
</dbReference>
<dbReference type="SUPFAM" id="SSF82689">
    <property type="entry name" value="Mechanosensitive channel protein MscS (YggB), C-terminal domain"/>
    <property type="match status" value="1"/>
</dbReference>
<dbReference type="InterPro" id="IPR010920">
    <property type="entry name" value="LSM_dom_sf"/>
</dbReference>
<keyword evidence="5 7" id="KW-1133">Transmembrane helix</keyword>
<evidence type="ECO:0000256" key="5">
    <source>
        <dbReference type="ARBA" id="ARBA00022989"/>
    </source>
</evidence>
<accession>B8HJY7</accession>
<dbReference type="InterPro" id="IPR023408">
    <property type="entry name" value="MscS_beta-dom_sf"/>
</dbReference>
<evidence type="ECO:0000256" key="4">
    <source>
        <dbReference type="ARBA" id="ARBA00022692"/>
    </source>
</evidence>
<dbReference type="InterPro" id="IPR006685">
    <property type="entry name" value="MscS_channel_2nd"/>
</dbReference>
<dbReference type="PANTHER" id="PTHR30566:SF25">
    <property type="entry name" value="INNER MEMBRANE PROTEIN"/>
    <property type="match status" value="1"/>
</dbReference>
<evidence type="ECO:0000259" key="8">
    <source>
        <dbReference type="Pfam" id="PF00924"/>
    </source>
</evidence>
<dbReference type="GO" id="GO:0005886">
    <property type="term" value="C:plasma membrane"/>
    <property type="evidence" value="ECO:0007669"/>
    <property type="project" value="UniProtKB-SubCell"/>
</dbReference>
<dbReference type="Gene3D" id="1.10.287.1260">
    <property type="match status" value="1"/>
</dbReference>
<protein>
    <submittedName>
        <fullName evidence="11">MscS Mechanosensitive ion channel</fullName>
    </submittedName>
</protein>
<comment type="subcellular location">
    <subcellularLocation>
        <location evidence="1">Cell membrane</location>
        <topology evidence="1">Multi-pass membrane protein</topology>
    </subcellularLocation>
</comment>
<dbReference type="Pfam" id="PF21082">
    <property type="entry name" value="MS_channel_3rd"/>
    <property type="match status" value="1"/>
</dbReference>
<comment type="similarity">
    <text evidence="2">Belongs to the MscS (TC 1.A.23) family.</text>
</comment>
<evidence type="ECO:0000259" key="10">
    <source>
        <dbReference type="Pfam" id="PF21088"/>
    </source>
</evidence>
<dbReference type="InterPro" id="IPR049142">
    <property type="entry name" value="MS_channel_1st"/>
</dbReference>
<evidence type="ECO:0000259" key="9">
    <source>
        <dbReference type="Pfam" id="PF21082"/>
    </source>
</evidence>
<feature type="transmembrane region" description="Helical" evidence="7">
    <location>
        <begin position="90"/>
        <end position="111"/>
    </location>
</feature>
<keyword evidence="4 7" id="KW-0812">Transmembrane</keyword>
<feature type="transmembrane region" description="Helical" evidence="7">
    <location>
        <begin position="165"/>
        <end position="191"/>
    </location>
</feature>
<dbReference type="Pfam" id="PF00924">
    <property type="entry name" value="MS_channel_2nd"/>
    <property type="match status" value="1"/>
</dbReference>
<dbReference type="InterPro" id="IPR011014">
    <property type="entry name" value="MscS_channel_TM-2"/>
</dbReference>